<keyword evidence="6" id="KW-0694">RNA-binding</keyword>
<evidence type="ECO:0000256" key="4">
    <source>
        <dbReference type="ARBA" id="ARBA00022759"/>
    </source>
</evidence>
<reference evidence="9" key="1">
    <citation type="submission" date="2021-03" db="EMBL/GenBank/DDBJ databases">
        <title>Draft genome sequence of rust myrtle Austropuccinia psidii MF-1, a brazilian biotype.</title>
        <authorList>
            <person name="Quecine M.C."/>
            <person name="Pachon D.M.R."/>
            <person name="Bonatelli M.L."/>
            <person name="Correr F.H."/>
            <person name="Franceschini L.M."/>
            <person name="Leite T.F."/>
            <person name="Margarido G.R.A."/>
            <person name="Almeida C.A."/>
            <person name="Ferrarezi J.A."/>
            <person name="Labate C.A."/>
        </authorList>
    </citation>
    <scope>NUCLEOTIDE SEQUENCE</scope>
    <source>
        <strain evidence="9">MF-1</strain>
    </source>
</reference>
<dbReference type="GO" id="GO:0003964">
    <property type="term" value="F:RNA-directed DNA polymerase activity"/>
    <property type="evidence" value="ECO:0007669"/>
    <property type="project" value="UniProtKB-KW"/>
</dbReference>
<dbReference type="InterPro" id="IPR012337">
    <property type="entry name" value="RNaseH-like_sf"/>
</dbReference>
<dbReference type="Pfam" id="PF17921">
    <property type="entry name" value="Integrase_H2C2"/>
    <property type="match status" value="1"/>
</dbReference>
<dbReference type="Gene3D" id="1.10.340.70">
    <property type="match status" value="1"/>
</dbReference>
<keyword evidence="5" id="KW-0378">Hydrolase</keyword>
<dbReference type="GO" id="GO:0004519">
    <property type="term" value="F:endonuclease activity"/>
    <property type="evidence" value="ECO:0007669"/>
    <property type="project" value="UniProtKB-KW"/>
</dbReference>
<dbReference type="OrthoDB" id="2505288at2759"/>
<evidence type="ECO:0000256" key="1">
    <source>
        <dbReference type="ARBA" id="ARBA00022679"/>
    </source>
</evidence>
<dbReference type="Proteomes" id="UP000765509">
    <property type="component" value="Unassembled WGS sequence"/>
</dbReference>
<dbReference type="Pfam" id="PF17917">
    <property type="entry name" value="RT_RNaseH"/>
    <property type="match status" value="1"/>
</dbReference>
<evidence type="ECO:0000256" key="5">
    <source>
        <dbReference type="ARBA" id="ARBA00022801"/>
    </source>
</evidence>
<evidence type="ECO:0000256" key="7">
    <source>
        <dbReference type="ARBA" id="ARBA00022918"/>
    </source>
</evidence>
<dbReference type="AlphaFoldDB" id="A0A9Q3JMM9"/>
<sequence>MLFVLKASRWTKQRSSRFSIGLLQETSRHFNPFLALPIFTAVSSRIIQRRSVHSPASSRKIPVSPSMRKLLVSDSGKHPIAFNSHKLIPAELNYEIHDKELLGIVWGLKPWRDFLLSISSPFEVLTNHSSLQYFMSSKYLNFRQARWAEFLSEFHFSITYFPGCLATLLDALSLWDNVYPERGEDFVSKNPMNFQQLIKKDEVQPSRYFSVKVESFSNLIESIQKKLWQDSQYRSILQELGKGKSVHDYSLNYSSQFLLFKDWVVVPNDPKIQLHVLQKPHDSPLAGHSGQEKTLKLVKRDLHWSGMTQFIKDYVSSCQQCSRNKNIHHKKFGILKPLPVPNGPWICLSMDFITQFPLCNSFDSILVIVNRFSKMAVFIPKMSSITSLDLAHLFIMNIFSKDGLPSSIVSDRGPLFVSSFWTNLCQQLKISRDLSTAYHPETDGQTERVNPILEQDLWIDPQFNSVQITQDNPAGNLSTKIQSVQQDFKRELEAAIHQFKRYADKSRASPPDFNLGEMMVGSISNLEESQYSSLPPQWKSIDPVFHISPLEPVKASTIPIQHQEPPPPIIIEEEEEWEVSQILD</sequence>
<dbReference type="InterPro" id="IPR050951">
    <property type="entry name" value="Retrovirus_Pol_polyprotein"/>
</dbReference>
<accession>A0A9Q3JMM9</accession>
<dbReference type="InterPro" id="IPR041588">
    <property type="entry name" value="Integrase_H2C2"/>
</dbReference>
<keyword evidence="2" id="KW-0548">Nucleotidyltransferase</keyword>
<evidence type="ECO:0000259" key="8">
    <source>
        <dbReference type="PROSITE" id="PS50994"/>
    </source>
</evidence>
<dbReference type="SUPFAM" id="SSF56672">
    <property type="entry name" value="DNA/RNA polymerases"/>
    <property type="match status" value="1"/>
</dbReference>
<evidence type="ECO:0000256" key="3">
    <source>
        <dbReference type="ARBA" id="ARBA00022722"/>
    </source>
</evidence>
<dbReference type="InterPro" id="IPR041373">
    <property type="entry name" value="RT_RNaseH"/>
</dbReference>
<dbReference type="GO" id="GO:0016787">
    <property type="term" value="F:hydrolase activity"/>
    <property type="evidence" value="ECO:0007669"/>
    <property type="project" value="UniProtKB-KW"/>
</dbReference>
<dbReference type="GO" id="GO:0005634">
    <property type="term" value="C:nucleus"/>
    <property type="evidence" value="ECO:0007669"/>
    <property type="project" value="UniProtKB-ARBA"/>
</dbReference>
<dbReference type="GO" id="GO:0003723">
    <property type="term" value="F:RNA binding"/>
    <property type="evidence" value="ECO:0007669"/>
    <property type="project" value="UniProtKB-KW"/>
</dbReference>
<proteinExistence type="predicted"/>
<evidence type="ECO:0000313" key="9">
    <source>
        <dbReference type="EMBL" id="MBW0564839.1"/>
    </source>
</evidence>
<evidence type="ECO:0000256" key="6">
    <source>
        <dbReference type="ARBA" id="ARBA00022884"/>
    </source>
</evidence>
<gene>
    <name evidence="9" type="ORF">O181_104554</name>
</gene>
<keyword evidence="3" id="KW-0540">Nuclease</keyword>
<organism evidence="9 10">
    <name type="scientific">Austropuccinia psidii MF-1</name>
    <dbReference type="NCBI Taxonomy" id="1389203"/>
    <lineage>
        <taxon>Eukaryota</taxon>
        <taxon>Fungi</taxon>
        <taxon>Dikarya</taxon>
        <taxon>Basidiomycota</taxon>
        <taxon>Pucciniomycotina</taxon>
        <taxon>Pucciniomycetes</taxon>
        <taxon>Pucciniales</taxon>
        <taxon>Sphaerophragmiaceae</taxon>
        <taxon>Austropuccinia</taxon>
    </lineage>
</organism>
<dbReference type="CDD" id="cd09274">
    <property type="entry name" value="RNase_HI_RT_Ty3"/>
    <property type="match status" value="1"/>
</dbReference>
<name>A0A9Q3JMM9_9BASI</name>
<evidence type="ECO:0000313" key="10">
    <source>
        <dbReference type="Proteomes" id="UP000765509"/>
    </source>
</evidence>
<dbReference type="GO" id="GO:0015074">
    <property type="term" value="P:DNA integration"/>
    <property type="evidence" value="ECO:0007669"/>
    <property type="project" value="InterPro"/>
</dbReference>
<dbReference type="InterPro" id="IPR001584">
    <property type="entry name" value="Integrase_cat-core"/>
</dbReference>
<dbReference type="PANTHER" id="PTHR37984">
    <property type="entry name" value="PROTEIN CBG26694"/>
    <property type="match status" value="1"/>
</dbReference>
<evidence type="ECO:0000256" key="2">
    <source>
        <dbReference type="ARBA" id="ARBA00022695"/>
    </source>
</evidence>
<dbReference type="EMBL" id="AVOT02076427">
    <property type="protein sequence ID" value="MBW0564839.1"/>
    <property type="molecule type" value="Genomic_DNA"/>
</dbReference>
<dbReference type="InterPro" id="IPR036397">
    <property type="entry name" value="RNaseH_sf"/>
</dbReference>
<comment type="caution">
    <text evidence="9">The sequence shown here is derived from an EMBL/GenBank/DDBJ whole genome shotgun (WGS) entry which is preliminary data.</text>
</comment>
<keyword evidence="10" id="KW-1185">Reference proteome</keyword>
<dbReference type="SUPFAM" id="SSF53098">
    <property type="entry name" value="Ribonuclease H-like"/>
    <property type="match status" value="1"/>
</dbReference>
<keyword evidence="4" id="KW-0255">Endonuclease</keyword>
<protein>
    <recommendedName>
        <fullName evidence="8">Integrase catalytic domain-containing protein</fullName>
    </recommendedName>
</protein>
<dbReference type="InterPro" id="IPR043502">
    <property type="entry name" value="DNA/RNA_pol_sf"/>
</dbReference>
<keyword evidence="1" id="KW-0808">Transferase</keyword>
<dbReference type="PROSITE" id="PS50994">
    <property type="entry name" value="INTEGRASE"/>
    <property type="match status" value="1"/>
</dbReference>
<dbReference type="Pfam" id="PF00665">
    <property type="entry name" value="rve"/>
    <property type="match status" value="1"/>
</dbReference>
<keyword evidence="7" id="KW-0695">RNA-directed DNA polymerase</keyword>
<feature type="domain" description="Integrase catalytic" evidence="8">
    <location>
        <begin position="340"/>
        <end position="518"/>
    </location>
</feature>
<dbReference type="PANTHER" id="PTHR37984:SF5">
    <property type="entry name" value="PROTEIN NYNRIN-LIKE"/>
    <property type="match status" value="1"/>
</dbReference>
<dbReference type="Gene3D" id="3.30.420.10">
    <property type="entry name" value="Ribonuclease H-like superfamily/Ribonuclease H"/>
    <property type="match status" value="1"/>
</dbReference>
<dbReference type="FunFam" id="1.10.340.70:FF:000001">
    <property type="entry name" value="Retrovirus-related Pol polyprotein from transposon gypsy-like Protein"/>
    <property type="match status" value="1"/>
</dbReference>